<reference evidence="3 4" key="1">
    <citation type="submission" date="2018-03" db="EMBL/GenBank/DDBJ databases">
        <title>Marinobacter brunus sp. nov., a marine bacterium of Gamma-proteobacteria isolated from the surface seawater of the South China Sea.</title>
        <authorList>
            <person name="Cheng H."/>
            <person name="Wu Y.-H."/>
            <person name="Xamxidin M."/>
            <person name="Xu X.-W."/>
        </authorList>
    </citation>
    <scope>NUCLEOTIDE SEQUENCE [LARGE SCALE GENOMIC DNA]</scope>
    <source>
        <strain evidence="3 4">NH169-3</strain>
    </source>
</reference>
<evidence type="ECO:0000256" key="2">
    <source>
        <dbReference type="SAM" id="Coils"/>
    </source>
</evidence>
<evidence type="ECO:0000313" key="3">
    <source>
        <dbReference type="EMBL" id="PSF11977.1"/>
    </source>
</evidence>
<comment type="caution">
    <text evidence="3">The sequence shown here is derived from an EMBL/GenBank/DDBJ whole genome shotgun (WGS) entry which is preliminary data.</text>
</comment>
<keyword evidence="4" id="KW-1185">Reference proteome</keyword>
<dbReference type="GO" id="GO:0003677">
    <property type="term" value="F:DNA binding"/>
    <property type="evidence" value="ECO:0007669"/>
    <property type="project" value="InterPro"/>
</dbReference>
<protein>
    <recommendedName>
        <fullName evidence="5">Transposase</fullName>
    </recommendedName>
</protein>
<dbReference type="GO" id="GO:0004803">
    <property type="term" value="F:transposase activity"/>
    <property type="evidence" value="ECO:0007669"/>
    <property type="project" value="InterPro"/>
</dbReference>
<organism evidence="3 4">
    <name type="scientific">Marinobacter fuscus</name>
    <dbReference type="NCBI Taxonomy" id="2109942"/>
    <lineage>
        <taxon>Bacteria</taxon>
        <taxon>Pseudomonadati</taxon>
        <taxon>Pseudomonadota</taxon>
        <taxon>Gammaproteobacteria</taxon>
        <taxon>Pseudomonadales</taxon>
        <taxon>Marinobacteraceae</taxon>
        <taxon>Marinobacter</taxon>
    </lineage>
</organism>
<dbReference type="Pfam" id="PF01527">
    <property type="entry name" value="HTH_Tnp_1"/>
    <property type="match status" value="1"/>
</dbReference>
<dbReference type="GO" id="GO:0006313">
    <property type="term" value="P:DNA transposition"/>
    <property type="evidence" value="ECO:0007669"/>
    <property type="project" value="InterPro"/>
</dbReference>
<keyword evidence="2" id="KW-0175">Coiled coil</keyword>
<name>A0A2T1KPC0_9GAMM</name>
<dbReference type="Proteomes" id="UP000239866">
    <property type="component" value="Unassembled WGS sequence"/>
</dbReference>
<dbReference type="AlphaFoldDB" id="A0A2T1KPC0"/>
<dbReference type="InterPro" id="IPR002514">
    <property type="entry name" value="Transposase_8"/>
</dbReference>
<evidence type="ECO:0008006" key="5">
    <source>
        <dbReference type="Google" id="ProtNLM"/>
    </source>
</evidence>
<comment type="similarity">
    <text evidence="1">Belongs to the transposase 8 family.</text>
</comment>
<feature type="coiled-coil region" evidence="2">
    <location>
        <begin position="117"/>
        <end position="151"/>
    </location>
</feature>
<dbReference type="OrthoDB" id="9813126at2"/>
<sequence length="169" mass="19490">MLIVPRYSEERKAAVLAKLSPPHSMTVAALARQEGISDQTLYNWRTQARDEGRPVPGSKAKSDQWSAEAKLATVIETAALSEEELSQYCREKGLYPEQVRRWKEESLQGFQRSAEREKQLRKKSQSDQKQIKKLERELRHKEKALAETAALLVLRKKLDALWENDNEDD</sequence>
<dbReference type="SUPFAM" id="SSF46689">
    <property type="entry name" value="Homeodomain-like"/>
    <property type="match status" value="1"/>
</dbReference>
<dbReference type="EMBL" id="PXNP01000019">
    <property type="protein sequence ID" value="PSF11977.1"/>
    <property type="molecule type" value="Genomic_DNA"/>
</dbReference>
<dbReference type="InterPro" id="IPR009057">
    <property type="entry name" value="Homeodomain-like_sf"/>
</dbReference>
<evidence type="ECO:0000256" key="1">
    <source>
        <dbReference type="ARBA" id="ARBA00009964"/>
    </source>
</evidence>
<accession>A0A2T1KPC0</accession>
<proteinExistence type="inferred from homology"/>
<gene>
    <name evidence="3" type="ORF">C7H09_05325</name>
</gene>
<evidence type="ECO:0000313" key="4">
    <source>
        <dbReference type="Proteomes" id="UP000239866"/>
    </source>
</evidence>